<name>A0A1M5V5R3_9CLOT</name>
<feature type="DNA-binding region" description="OmpR/PhoB-type" evidence="7">
    <location>
        <begin position="130"/>
        <end position="229"/>
    </location>
</feature>
<dbReference type="PANTHER" id="PTHR48111">
    <property type="entry name" value="REGULATOR OF RPOS"/>
    <property type="match status" value="1"/>
</dbReference>
<dbReference type="Gene3D" id="6.10.250.690">
    <property type="match status" value="1"/>
</dbReference>
<dbReference type="Gene3D" id="1.10.10.10">
    <property type="entry name" value="Winged helix-like DNA-binding domain superfamily/Winged helix DNA-binding domain"/>
    <property type="match status" value="1"/>
</dbReference>
<dbReference type="SMART" id="SM00862">
    <property type="entry name" value="Trans_reg_C"/>
    <property type="match status" value="1"/>
</dbReference>
<feature type="modified residue" description="4-aspartylphosphate" evidence="6">
    <location>
        <position position="51"/>
    </location>
</feature>
<dbReference type="AlphaFoldDB" id="A0A1M5V5R3"/>
<dbReference type="PANTHER" id="PTHR48111:SF43">
    <property type="entry name" value="STAGE 0 SPORULATION PROTEIN A HOMOLOG"/>
    <property type="match status" value="1"/>
</dbReference>
<dbReference type="SUPFAM" id="SSF52172">
    <property type="entry name" value="CheY-like"/>
    <property type="match status" value="1"/>
</dbReference>
<dbReference type="InterPro" id="IPR011006">
    <property type="entry name" value="CheY-like_superfamily"/>
</dbReference>
<dbReference type="SMART" id="SM00448">
    <property type="entry name" value="REC"/>
    <property type="match status" value="1"/>
</dbReference>
<evidence type="ECO:0000259" key="9">
    <source>
        <dbReference type="PROSITE" id="PS51755"/>
    </source>
</evidence>
<evidence type="ECO:0000259" key="8">
    <source>
        <dbReference type="PROSITE" id="PS50110"/>
    </source>
</evidence>
<dbReference type="GO" id="GO:0005829">
    <property type="term" value="C:cytosol"/>
    <property type="evidence" value="ECO:0007669"/>
    <property type="project" value="TreeGrafter"/>
</dbReference>
<dbReference type="GO" id="GO:0032993">
    <property type="term" value="C:protein-DNA complex"/>
    <property type="evidence" value="ECO:0007669"/>
    <property type="project" value="TreeGrafter"/>
</dbReference>
<dbReference type="GO" id="GO:0000976">
    <property type="term" value="F:transcription cis-regulatory region binding"/>
    <property type="evidence" value="ECO:0007669"/>
    <property type="project" value="TreeGrafter"/>
</dbReference>
<sequence length="232" mass="27065">MKILLIEDDTKLKEYISEYLEAYDFKVRAIDDFNNVMNIVEQTNPNLIILDINLPKFDGFYYLRLIRKKYKTPVIILSARSDEGEQIRGMELGADDYVTKPFVIGILIAKINALLRRTNEYVDMKYSNEENKNDYKEEISLIHESMKLKYKDKVIELTKNEYKILNILLSNTGKVVTREEMLEVLWDDTVFVDDNTLTVNMTRVKKKLNDLGIENAIVTKRGVGYVFNGINN</sequence>
<dbReference type="GO" id="GO:0006355">
    <property type="term" value="P:regulation of DNA-templated transcription"/>
    <property type="evidence" value="ECO:0007669"/>
    <property type="project" value="InterPro"/>
</dbReference>
<evidence type="ECO:0000256" key="2">
    <source>
        <dbReference type="ARBA" id="ARBA00023015"/>
    </source>
</evidence>
<dbReference type="EMBL" id="FQXP01000004">
    <property type="protein sequence ID" value="SHH70585.1"/>
    <property type="molecule type" value="Genomic_DNA"/>
</dbReference>
<evidence type="ECO:0000313" key="11">
    <source>
        <dbReference type="Proteomes" id="UP000184526"/>
    </source>
</evidence>
<dbReference type="Proteomes" id="UP000184526">
    <property type="component" value="Unassembled WGS sequence"/>
</dbReference>
<evidence type="ECO:0000256" key="3">
    <source>
        <dbReference type="ARBA" id="ARBA00023125"/>
    </source>
</evidence>
<keyword evidence="6" id="KW-0597">Phosphoprotein</keyword>
<dbReference type="RefSeq" id="WP_084666102.1">
    <property type="nucleotide sequence ID" value="NZ_FQXP01000004.1"/>
</dbReference>
<protein>
    <recommendedName>
        <fullName evidence="1">Stage 0 sporulation protein A homolog</fullName>
    </recommendedName>
</protein>
<evidence type="ECO:0000256" key="6">
    <source>
        <dbReference type="PROSITE-ProRule" id="PRU00169"/>
    </source>
</evidence>
<dbReference type="Pfam" id="PF00486">
    <property type="entry name" value="Trans_reg_C"/>
    <property type="match status" value="1"/>
</dbReference>
<dbReference type="InterPro" id="IPR001867">
    <property type="entry name" value="OmpR/PhoB-type_DNA-bd"/>
</dbReference>
<dbReference type="InterPro" id="IPR016032">
    <property type="entry name" value="Sig_transdc_resp-reg_C-effctor"/>
</dbReference>
<organism evidence="10 11">
    <name type="scientific">Clostridium collagenovorans DSM 3089</name>
    <dbReference type="NCBI Taxonomy" id="1121306"/>
    <lineage>
        <taxon>Bacteria</taxon>
        <taxon>Bacillati</taxon>
        <taxon>Bacillota</taxon>
        <taxon>Clostridia</taxon>
        <taxon>Eubacteriales</taxon>
        <taxon>Clostridiaceae</taxon>
        <taxon>Clostridium</taxon>
    </lineage>
</organism>
<evidence type="ECO:0000256" key="1">
    <source>
        <dbReference type="ARBA" id="ARBA00018672"/>
    </source>
</evidence>
<dbReference type="InterPro" id="IPR001789">
    <property type="entry name" value="Sig_transdc_resp-reg_receiver"/>
</dbReference>
<dbReference type="STRING" id="1121306.SAMN02745196_01123"/>
<keyword evidence="4" id="KW-0804">Transcription</keyword>
<keyword evidence="3 7" id="KW-0238">DNA-binding</keyword>
<dbReference type="InterPro" id="IPR039420">
    <property type="entry name" value="WalR-like"/>
</dbReference>
<dbReference type="SUPFAM" id="SSF46894">
    <property type="entry name" value="C-terminal effector domain of the bipartite response regulators"/>
    <property type="match status" value="1"/>
</dbReference>
<comment type="function">
    <text evidence="5">May play the central regulatory role in sporulation. It may be an element of the effector pathway responsible for the activation of sporulation genes in response to nutritional stress. Spo0A may act in concert with spo0H (a sigma factor) to control the expression of some genes that are critical to the sporulation process.</text>
</comment>
<accession>A0A1M5V5R3</accession>
<dbReference type="OrthoDB" id="9790442at2"/>
<gene>
    <name evidence="10" type="ORF">SAMN02745196_01123</name>
</gene>
<proteinExistence type="predicted"/>
<dbReference type="InterPro" id="IPR036388">
    <property type="entry name" value="WH-like_DNA-bd_sf"/>
</dbReference>
<feature type="domain" description="Response regulatory" evidence="8">
    <location>
        <begin position="2"/>
        <end position="115"/>
    </location>
</feature>
<evidence type="ECO:0000256" key="7">
    <source>
        <dbReference type="PROSITE-ProRule" id="PRU01091"/>
    </source>
</evidence>
<dbReference type="GO" id="GO:0000156">
    <property type="term" value="F:phosphorelay response regulator activity"/>
    <property type="evidence" value="ECO:0007669"/>
    <property type="project" value="TreeGrafter"/>
</dbReference>
<evidence type="ECO:0000256" key="5">
    <source>
        <dbReference type="ARBA" id="ARBA00024867"/>
    </source>
</evidence>
<dbReference type="Gene3D" id="3.40.50.2300">
    <property type="match status" value="1"/>
</dbReference>
<evidence type="ECO:0000256" key="4">
    <source>
        <dbReference type="ARBA" id="ARBA00023163"/>
    </source>
</evidence>
<keyword evidence="2" id="KW-0805">Transcription regulation</keyword>
<feature type="domain" description="OmpR/PhoB-type" evidence="9">
    <location>
        <begin position="130"/>
        <end position="229"/>
    </location>
</feature>
<dbReference type="CDD" id="cd00383">
    <property type="entry name" value="trans_reg_C"/>
    <property type="match status" value="1"/>
</dbReference>
<dbReference type="PROSITE" id="PS51755">
    <property type="entry name" value="OMPR_PHOB"/>
    <property type="match status" value="1"/>
</dbReference>
<keyword evidence="11" id="KW-1185">Reference proteome</keyword>
<reference evidence="10 11" key="1">
    <citation type="submission" date="2016-11" db="EMBL/GenBank/DDBJ databases">
        <authorList>
            <person name="Jaros S."/>
            <person name="Januszkiewicz K."/>
            <person name="Wedrychowicz H."/>
        </authorList>
    </citation>
    <scope>NUCLEOTIDE SEQUENCE [LARGE SCALE GENOMIC DNA]</scope>
    <source>
        <strain evidence="10 11">DSM 3089</strain>
    </source>
</reference>
<evidence type="ECO:0000313" key="10">
    <source>
        <dbReference type="EMBL" id="SHH70585.1"/>
    </source>
</evidence>
<dbReference type="PROSITE" id="PS50110">
    <property type="entry name" value="RESPONSE_REGULATORY"/>
    <property type="match status" value="1"/>
</dbReference>
<dbReference type="Pfam" id="PF00072">
    <property type="entry name" value="Response_reg"/>
    <property type="match status" value="1"/>
</dbReference>